<evidence type="ECO:0000313" key="1">
    <source>
        <dbReference type="EMBL" id="KAI9897934.1"/>
    </source>
</evidence>
<reference evidence="1" key="1">
    <citation type="submission" date="2022-10" db="EMBL/GenBank/DDBJ databases">
        <title>Complete Genome of Trichothecium roseum strain YXFP-22015, a Plant Pathogen Isolated from Citrus.</title>
        <authorList>
            <person name="Wang Y."/>
            <person name="Zhu L."/>
        </authorList>
    </citation>
    <scope>NUCLEOTIDE SEQUENCE</scope>
    <source>
        <strain evidence="1">YXFP-22015</strain>
    </source>
</reference>
<organism evidence="1 2">
    <name type="scientific">Trichothecium roseum</name>
    <dbReference type="NCBI Taxonomy" id="47278"/>
    <lineage>
        <taxon>Eukaryota</taxon>
        <taxon>Fungi</taxon>
        <taxon>Dikarya</taxon>
        <taxon>Ascomycota</taxon>
        <taxon>Pezizomycotina</taxon>
        <taxon>Sordariomycetes</taxon>
        <taxon>Hypocreomycetidae</taxon>
        <taxon>Hypocreales</taxon>
        <taxon>Hypocreales incertae sedis</taxon>
        <taxon>Trichothecium</taxon>
    </lineage>
</organism>
<dbReference type="EMBL" id="CM047945">
    <property type="protein sequence ID" value="KAI9897934.1"/>
    <property type="molecule type" value="Genomic_DNA"/>
</dbReference>
<keyword evidence="2" id="KW-1185">Reference proteome</keyword>
<gene>
    <name evidence="1" type="ORF">N3K66_006294</name>
</gene>
<accession>A0ACC0UUZ5</accession>
<name>A0ACC0UUZ5_9HYPO</name>
<protein>
    <submittedName>
        <fullName evidence="1">Uncharacterized protein</fullName>
    </submittedName>
</protein>
<evidence type="ECO:0000313" key="2">
    <source>
        <dbReference type="Proteomes" id="UP001163324"/>
    </source>
</evidence>
<proteinExistence type="predicted"/>
<sequence length="226" mass="23807">MASKVGSLGHFQGPNGHLFFERQGNPDGQSILFIHGLGGTTNAFQNLVPNLQDCDIIRFDWSGHGRSAIPQSSSLGSYVADCEAIIGHLGLQSIVVVAHSLGGLIALHLAAKISDAVKALVLLGPVRPPSKDGQEALSARAEAVRKHGMGNIADTVVSNAFSSESLVKRKAEAALAREMLTRQNSHGYALAVEALRDSDAPQWARIKSKTIIVSGEQDKGVPGDST</sequence>
<dbReference type="Proteomes" id="UP001163324">
    <property type="component" value="Chromosome 6"/>
</dbReference>
<comment type="caution">
    <text evidence="1">The sequence shown here is derived from an EMBL/GenBank/DDBJ whole genome shotgun (WGS) entry which is preliminary data.</text>
</comment>